<dbReference type="Pfam" id="PF06242">
    <property type="entry name" value="TrcR"/>
    <property type="match status" value="1"/>
</dbReference>
<evidence type="ECO:0000256" key="1">
    <source>
        <dbReference type="SAM" id="MobiDB-lite"/>
    </source>
</evidence>
<protein>
    <recommendedName>
        <fullName evidence="4">Cytoplasmic protein</fullName>
    </recommendedName>
</protein>
<feature type="compositionally biased region" description="Basic and acidic residues" evidence="1">
    <location>
        <begin position="15"/>
        <end position="29"/>
    </location>
</feature>
<organism evidence="2 3">
    <name type="scientific">Acetobacter pomorum DM001</name>
    <dbReference type="NCBI Taxonomy" id="945681"/>
    <lineage>
        <taxon>Bacteria</taxon>
        <taxon>Pseudomonadati</taxon>
        <taxon>Pseudomonadota</taxon>
        <taxon>Alphaproteobacteria</taxon>
        <taxon>Acetobacterales</taxon>
        <taxon>Acetobacteraceae</taxon>
        <taxon>Acetobacter</taxon>
    </lineage>
</organism>
<reference evidence="2 3" key="1">
    <citation type="journal article" date="2011" name="Science">
        <title>Drosophila microbiome modulates host developmental and metabolic homeostasis via insulin signaling.</title>
        <authorList>
            <person name="Shin S.C."/>
            <person name="Kim S.H."/>
            <person name="You H."/>
            <person name="Kim B."/>
            <person name="Kim A.C."/>
            <person name="Lee K.A."/>
            <person name="Yoon J.H."/>
            <person name="Ryu J.H."/>
            <person name="Lee W.J."/>
        </authorList>
    </citation>
    <scope>NUCLEOTIDE SEQUENCE [LARGE SCALE GENOMIC DNA]</scope>
    <source>
        <strain evidence="2 3">DM001</strain>
    </source>
</reference>
<comment type="caution">
    <text evidence="2">The sequence shown here is derived from an EMBL/GenBank/DDBJ whole genome shotgun (WGS) entry which is preliminary data.</text>
</comment>
<proteinExistence type="predicted"/>
<sequence>MRLDLKLPLPPYRGTDARRQARRPAEHVPGRQVPGACASAARRQEYKNMTTLPLMPKATAVWLIEKTALSFEQIAAFCGMHPLEVQAIADGEVAHGIVGYDPVANHQLKQEEIQRCEKDPNARLKILPSNNPVRRRSKGARYTPVAKRHDRPDGIAFLLRNYPQLSDQQVVKLLGTTKDTIAKVRNKQHWNTPNIKPRDPVTVGLCSQTDLNAAVHEANMRLERDGQEIPAPVTDMESFSSSEN</sequence>
<gene>
    <name evidence="2" type="ORF">APO_0083</name>
</gene>
<dbReference type="Proteomes" id="UP000018454">
    <property type="component" value="Unassembled WGS sequence"/>
</dbReference>
<dbReference type="InterPro" id="IPR010421">
    <property type="entry name" value="TrcR"/>
</dbReference>
<evidence type="ECO:0000313" key="3">
    <source>
        <dbReference type="Proteomes" id="UP000018454"/>
    </source>
</evidence>
<name>F1YQB9_9PROT</name>
<dbReference type="AlphaFoldDB" id="F1YQB9"/>
<feature type="region of interest" description="Disordered" evidence="1">
    <location>
        <begin position="1"/>
        <end position="35"/>
    </location>
</feature>
<dbReference type="EMBL" id="AEUP01000004">
    <property type="protein sequence ID" value="EGE48804.1"/>
    <property type="molecule type" value="Genomic_DNA"/>
</dbReference>
<evidence type="ECO:0000313" key="2">
    <source>
        <dbReference type="EMBL" id="EGE48804.1"/>
    </source>
</evidence>
<accession>F1YQB9</accession>
<evidence type="ECO:0008006" key="4">
    <source>
        <dbReference type="Google" id="ProtNLM"/>
    </source>
</evidence>